<keyword evidence="9 17" id="KW-0418">Kinase</keyword>
<dbReference type="InterPro" id="IPR003594">
    <property type="entry name" value="HATPase_dom"/>
</dbReference>
<dbReference type="CDD" id="cd06225">
    <property type="entry name" value="HAMP"/>
    <property type="match status" value="1"/>
</dbReference>
<dbReference type="Gene3D" id="1.10.287.130">
    <property type="match status" value="1"/>
</dbReference>
<keyword evidence="13 14" id="KW-0472">Membrane</keyword>
<evidence type="ECO:0000256" key="14">
    <source>
        <dbReference type="SAM" id="Phobius"/>
    </source>
</evidence>
<dbReference type="AlphaFoldDB" id="A0A6N3F9Z2"/>
<organism evidence="17">
    <name type="scientific">Veillonella ratti</name>
    <dbReference type="NCBI Taxonomy" id="103892"/>
    <lineage>
        <taxon>Bacteria</taxon>
        <taxon>Bacillati</taxon>
        <taxon>Bacillota</taxon>
        <taxon>Negativicutes</taxon>
        <taxon>Veillonellales</taxon>
        <taxon>Veillonellaceae</taxon>
        <taxon>Veillonella</taxon>
    </lineage>
</organism>
<dbReference type="EMBL" id="CACRUX010000098">
    <property type="protein sequence ID" value="VYU48855.1"/>
    <property type="molecule type" value="Genomic_DNA"/>
</dbReference>
<dbReference type="InterPro" id="IPR003661">
    <property type="entry name" value="HisK_dim/P_dom"/>
</dbReference>
<evidence type="ECO:0000256" key="11">
    <source>
        <dbReference type="ARBA" id="ARBA00022989"/>
    </source>
</evidence>
<dbReference type="RefSeq" id="WP_156705743.1">
    <property type="nucleotide sequence ID" value="NZ_CACRUX010000098.1"/>
</dbReference>
<keyword evidence="7 14" id="KW-0812">Transmembrane</keyword>
<dbReference type="InterPro" id="IPR036097">
    <property type="entry name" value="HisK_dim/P_sf"/>
</dbReference>
<dbReference type="CDD" id="cd00082">
    <property type="entry name" value="HisKA"/>
    <property type="match status" value="1"/>
</dbReference>
<dbReference type="PROSITE" id="PS50109">
    <property type="entry name" value="HIS_KIN"/>
    <property type="match status" value="1"/>
</dbReference>
<dbReference type="SMART" id="SM00388">
    <property type="entry name" value="HisKA"/>
    <property type="match status" value="1"/>
</dbReference>
<evidence type="ECO:0000256" key="13">
    <source>
        <dbReference type="ARBA" id="ARBA00023136"/>
    </source>
</evidence>
<keyword evidence="5" id="KW-0597">Phosphoprotein</keyword>
<dbReference type="SMART" id="SM00387">
    <property type="entry name" value="HATPase_c"/>
    <property type="match status" value="1"/>
</dbReference>
<dbReference type="GO" id="GO:0005524">
    <property type="term" value="F:ATP binding"/>
    <property type="evidence" value="ECO:0007669"/>
    <property type="project" value="UniProtKB-KW"/>
</dbReference>
<comment type="catalytic activity">
    <reaction evidence="1">
        <text>ATP + protein L-histidine = ADP + protein N-phospho-L-histidine.</text>
        <dbReference type="EC" id="2.7.13.3"/>
    </reaction>
</comment>
<dbReference type="Gene3D" id="6.10.340.10">
    <property type="match status" value="1"/>
</dbReference>
<evidence type="ECO:0000256" key="12">
    <source>
        <dbReference type="ARBA" id="ARBA00023012"/>
    </source>
</evidence>
<dbReference type="Pfam" id="PF00672">
    <property type="entry name" value="HAMP"/>
    <property type="match status" value="1"/>
</dbReference>
<keyword evidence="4" id="KW-1003">Cell membrane</keyword>
<evidence type="ECO:0000256" key="3">
    <source>
        <dbReference type="ARBA" id="ARBA00012438"/>
    </source>
</evidence>
<dbReference type="SUPFAM" id="SSF55874">
    <property type="entry name" value="ATPase domain of HSP90 chaperone/DNA topoisomerase II/histidine kinase"/>
    <property type="match status" value="1"/>
</dbReference>
<evidence type="ECO:0000256" key="7">
    <source>
        <dbReference type="ARBA" id="ARBA00022692"/>
    </source>
</evidence>
<dbReference type="PANTHER" id="PTHR45528">
    <property type="entry name" value="SENSOR HISTIDINE KINASE CPXA"/>
    <property type="match status" value="1"/>
</dbReference>
<dbReference type="GO" id="GO:0005886">
    <property type="term" value="C:plasma membrane"/>
    <property type="evidence" value="ECO:0007669"/>
    <property type="project" value="UniProtKB-SubCell"/>
</dbReference>
<protein>
    <recommendedName>
        <fullName evidence="3">histidine kinase</fullName>
        <ecNumber evidence="3">2.7.13.3</ecNumber>
    </recommendedName>
</protein>
<dbReference type="InterPro" id="IPR036890">
    <property type="entry name" value="HATPase_C_sf"/>
</dbReference>
<keyword evidence="6 17" id="KW-0808">Transferase</keyword>
<feature type="domain" description="Histidine kinase" evidence="15">
    <location>
        <begin position="263"/>
        <end position="482"/>
    </location>
</feature>
<keyword evidence="11 14" id="KW-1133">Transmembrane helix</keyword>
<dbReference type="InterPro" id="IPR003660">
    <property type="entry name" value="HAMP_dom"/>
</dbReference>
<dbReference type="PRINTS" id="PR00344">
    <property type="entry name" value="BCTRLSENSOR"/>
</dbReference>
<dbReference type="SUPFAM" id="SSF47384">
    <property type="entry name" value="Homodimeric domain of signal transducing histidine kinase"/>
    <property type="match status" value="1"/>
</dbReference>
<comment type="subcellular location">
    <subcellularLocation>
        <location evidence="2">Cell membrane</location>
        <topology evidence="2">Multi-pass membrane protein</topology>
    </subcellularLocation>
</comment>
<dbReference type="SUPFAM" id="SSF158472">
    <property type="entry name" value="HAMP domain-like"/>
    <property type="match status" value="1"/>
</dbReference>
<evidence type="ECO:0000256" key="9">
    <source>
        <dbReference type="ARBA" id="ARBA00022777"/>
    </source>
</evidence>
<evidence type="ECO:0000256" key="2">
    <source>
        <dbReference type="ARBA" id="ARBA00004651"/>
    </source>
</evidence>
<feature type="domain" description="HAMP" evidence="16">
    <location>
        <begin position="196"/>
        <end position="248"/>
    </location>
</feature>
<name>A0A6N3F9Z2_9FIRM</name>
<evidence type="ECO:0000256" key="8">
    <source>
        <dbReference type="ARBA" id="ARBA00022741"/>
    </source>
</evidence>
<feature type="transmembrane region" description="Helical" evidence="14">
    <location>
        <begin position="170"/>
        <end position="190"/>
    </location>
</feature>
<accession>A0A6N3F9Z2</accession>
<evidence type="ECO:0000259" key="16">
    <source>
        <dbReference type="PROSITE" id="PS50885"/>
    </source>
</evidence>
<evidence type="ECO:0000256" key="6">
    <source>
        <dbReference type="ARBA" id="ARBA00022679"/>
    </source>
</evidence>
<dbReference type="PANTHER" id="PTHR45528:SF1">
    <property type="entry name" value="SENSOR HISTIDINE KINASE CPXA"/>
    <property type="match status" value="1"/>
</dbReference>
<evidence type="ECO:0000313" key="17">
    <source>
        <dbReference type="EMBL" id="VYU48855.1"/>
    </source>
</evidence>
<proteinExistence type="predicted"/>
<dbReference type="Gene3D" id="3.30.565.10">
    <property type="entry name" value="Histidine kinase-like ATPase, C-terminal domain"/>
    <property type="match status" value="1"/>
</dbReference>
<evidence type="ECO:0000256" key="10">
    <source>
        <dbReference type="ARBA" id="ARBA00022840"/>
    </source>
</evidence>
<dbReference type="Pfam" id="PF02518">
    <property type="entry name" value="HATPase_c"/>
    <property type="match status" value="1"/>
</dbReference>
<gene>
    <name evidence="17" type="primary">baeS_2</name>
    <name evidence="17" type="ORF">VRLFYP33_02226</name>
</gene>
<keyword evidence="12" id="KW-0902">Two-component regulatory system</keyword>
<sequence>MLIKKRLVISNILMIAIPSIVALLIVFVSLAAIWIPSVQRNNIGVRDLEDFERTGTFMLTQVEGKLQETAAAGRDPKISDVSAALRQVTGYTVRVASPTGELWTWGDAPDAEALKLEDAADQLNGDGIISNGSHAVATRNVVTKAGDYRVYIYGSEIKIRTWPAKNTVKWSLIFIFIMFIIGIIVANKFLTRFVFQRIRSALDLLASGVRQIRDGNLKIKLTYDGKDEFAPICEDFNDMARRLEESVTLIQKQEQNRKELLAGISHDLRSPLTSIKAYAEGLEDGIATTPELQAKYVRMIQTKADEMEHMISNLFTFSKMDLEEYPSYPEKMDLGAHLELFIRNEGEAYKNKGLILHREMIEHDSLIWADPFQIRNIIANIADNSVKYKVNETGNLYISCQTQEAMVALILVDDGPGVNESSLERLFDVFYRSDAARSNPHKGSGLGLAIVKKMVQQMGGTIEAENADDGGLRIIMKFPKYGG</sequence>
<dbReference type="InterPro" id="IPR050398">
    <property type="entry name" value="HssS/ArlS-like"/>
</dbReference>
<dbReference type="EC" id="2.7.13.3" evidence="3"/>
<keyword evidence="10" id="KW-0067">ATP-binding</keyword>
<dbReference type="GO" id="GO:0000155">
    <property type="term" value="F:phosphorelay sensor kinase activity"/>
    <property type="evidence" value="ECO:0007669"/>
    <property type="project" value="InterPro"/>
</dbReference>
<evidence type="ECO:0000256" key="4">
    <source>
        <dbReference type="ARBA" id="ARBA00022475"/>
    </source>
</evidence>
<dbReference type="PROSITE" id="PS50885">
    <property type="entry name" value="HAMP"/>
    <property type="match status" value="1"/>
</dbReference>
<evidence type="ECO:0000259" key="15">
    <source>
        <dbReference type="PROSITE" id="PS50109"/>
    </source>
</evidence>
<dbReference type="InterPro" id="IPR004358">
    <property type="entry name" value="Sig_transdc_His_kin-like_C"/>
</dbReference>
<dbReference type="InterPro" id="IPR005467">
    <property type="entry name" value="His_kinase_dom"/>
</dbReference>
<reference evidence="17" key="1">
    <citation type="submission" date="2019-11" db="EMBL/GenBank/DDBJ databases">
        <authorList>
            <person name="Feng L."/>
        </authorList>
    </citation>
    <scope>NUCLEOTIDE SEQUENCE</scope>
    <source>
        <strain evidence="17">VrattiLFYP33</strain>
    </source>
</reference>
<feature type="transmembrane region" description="Helical" evidence="14">
    <location>
        <begin position="12"/>
        <end position="35"/>
    </location>
</feature>
<keyword evidence="8" id="KW-0547">Nucleotide-binding</keyword>
<dbReference type="Pfam" id="PF00512">
    <property type="entry name" value="HisKA"/>
    <property type="match status" value="1"/>
</dbReference>
<evidence type="ECO:0000256" key="5">
    <source>
        <dbReference type="ARBA" id="ARBA00022553"/>
    </source>
</evidence>
<dbReference type="SMART" id="SM00304">
    <property type="entry name" value="HAMP"/>
    <property type="match status" value="1"/>
</dbReference>
<evidence type="ECO:0000256" key="1">
    <source>
        <dbReference type="ARBA" id="ARBA00000085"/>
    </source>
</evidence>